<dbReference type="Gene3D" id="4.10.60.10">
    <property type="entry name" value="Zinc finger, CCHC-type"/>
    <property type="match status" value="1"/>
</dbReference>
<dbReference type="PaxDb" id="3218-PP1S28_60V6.1"/>
<dbReference type="SUPFAM" id="SSF57756">
    <property type="entry name" value="Retrovirus zinc finger-like domains"/>
    <property type="match status" value="1"/>
</dbReference>
<sequence length="285" mass="32042">MTQSDSVRMFDGSNFLKWSTQLQFILKRRGLWKYVAPKAECAASKSESTTTDESTAEKAARRAIETKRLAANYIDASDSAFDFDKDSQETRIIASAMGMEIMNYIKDCTTARDAWSTLKENFDQTGLERTVSLLVELIKIKHPSQESMQAYLVKIKTVANKLNLEDSVHINERMHIEIFNAEVSTGKTSKATTALSATTNSRKGGKPKGKKPSRNVKCHPCNLTGHIKKDCYAKKKNDGSPIDTQSESDECNNYDCTKGVFFRNDDLENPPSIRGKIHNQRNPQR</sequence>
<evidence type="ECO:0000313" key="2">
    <source>
        <dbReference type="EMBL" id="PNR63288.1"/>
    </source>
</evidence>
<evidence type="ECO:0000256" key="1">
    <source>
        <dbReference type="SAM" id="MobiDB-lite"/>
    </source>
</evidence>
<accession>A0A2K1LB80</accession>
<dbReference type="EMBL" id="ABEU02000001">
    <property type="protein sequence ID" value="PNR63288.1"/>
    <property type="molecule type" value="Genomic_DNA"/>
</dbReference>
<reference evidence="2 4" key="2">
    <citation type="journal article" date="2018" name="Plant J.">
        <title>The Physcomitrella patens chromosome-scale assembly reveals moss genome structure and evolution.</title>
        <authorList>
            <person name="Lang D."/>
            <person name="Ullrich K.K."/>
            <person name="Murat F."/>
            <person name="Fuchs J."/>
            <person name="Jenkins J."/>
            <person name="Haas F.B."/>
            <person name="Piednoel M."/>
            <person name="Gundlach H."/>
            <person name="Van Bel M."/>
            <person name="Meyberg R."/>
            <person name="Vives C."/>
            <person name="Morata J."/>
            <person name="Symeonidi A."/>
            <person name="Hiss M."/>
            <person name="Muchero W."/>
            <person name="Kamisugi Y."/>
            <person name="Saleh O."/>
            <person name="Blanc G."/>
            <person name="Decker E.L."/>
            <person name="van Gessel N."/>
            <person name="Grimwood J."/>
            <person name="Hayes R.D."/>
            <person name="Graham S.W."/>
            <person name="Gunter L.E."/>
            <person name="McDaniel S.F."/>
            <person name="Hoernstein S.N.W."/>
            <person name="Larsson A."/>
            <person name="Li F.W."/>
            <person name="Perroud P.F."/>
            <person name="Phillips J."/>
            <person name="Ranjan P."/>
            <person name="Rokshar D.S."/>
            <person name="Rothfels C.J."/>
            <person name="Schneider L."/>
            <person name="Shu S."/>
            <person name="Stevenson D.W."/>
            <person name="Thummler F."/>
            <person name="Tillich M."/>
            <person name="Villarreal Aguilar J.C."/>
            <person name="Widiez T."/>
            <person name="Wong G.K."/>
            <person name="Wymore A."/>
            <person name="Zhang Y."/>
            <person name="Zimmer A.D."/>
            <person name="Quatrano R.S."/>
            <person name="Mayer K.F.X."/>
            <person name="Goodstein D."/>
            <person name="Casacuberta J.M."/>
            <person name="Vandepoele K."/>
            <person name="Reski R."/>
            <person name="Cuming A.C."/>
            <person name="Tuskan G.A."/>
            <person name="Maumus F."/>
            <person name="Salse J."/>
            <person name="Schmutz J."/>
            <person name="Rensing S.A."/>
        </authorList>
    </citation>
    <scope>NUCLEOTIDE SEQUENCE [LARGE SCALE GENOMIC DNA]</scope>
    <source>
        <strain evidence="3 4">cv. Gransden 2004</strain>
    </source>
</reference>
<keyword evidence="4" id="KW-1185">Reference proteome</keyword>
<organism evidence="2">
    <name type="scientific">Physcomitrium patens</name>
    <name type="common">Spreading-leaved earth moss</name>
    <name type="synonym">Physcomitrella patens</name>
    <dbReference type="NCBI Taxonomy" id="3218"/>
    <lineage>
        <taxon>Eukaryota</taxon>
        <taxon>Viridiplantae</taxon>
        <taxon>Streptophyta</taxon>
        <taxon>Embryophyta</taxon>
        <taxon>Bryophyta</taxon>
        <taxon>Bryophytina</taxon>
        <taxon>Bryopsida</taxon>
        <taxon>Funariidae</taxon>
        <taxon>Funariales</taxon>
        <taxon>Funariaceae</taxon>
        <taxon>Physcomitrium</taxon>
    </lineage>
</organism>
<dbReference type="InterPro" id="IPR036875">
    <property type="entry name" value="Znf_CCHC_sf"/>
</dbReference>
<feature type="compositionally biased region" description="Basic residues" evidence="1">
    <location>
        <begin position="275"/>
        <end position="285"/>
    </location>
</feature>
<dbReference type="PANTHER" id="PTHR35317:SF40">
    <property type="entry name" value="CCHC-TYPE DOMAIN-CONTAINING PROTEIN"/>
    <property type="match status" value="1"/>
</dbReference>
<evidence type="ECO:0000313" key="4">
    <source>
        <dbReference type="Proteomes" id="UP000006727"/>
    </source>
</evidence>
<feature type="region of interest" description="Disordered" evidence="1">
    <location>
        <begin position="265"/>
        <end position="285"/>
    </location>
</feature>
<gene>
    <name evidence="2" type="ORF">PHYPA_001713</name>
</gene>
<dbReference type="PANTHER" id="PTHR35317">
    <property type="entry name" value="OS04G0629600 PROTEIN"/>
    <property type="match status" value="1"/>
</dbReference>
<feature type="compositionally biased region" description="Low complexity" evidence="1">
    <location>
        <begin position="189"/>
        <end position="199"/>
    </location>
</feature>
<dbReference type="EnsemblPlants" id="Pp3c1_36880V3.1">
    <property type="protein sequence ID" value="Pp3c1_36880V3.1"/>
    <property type="gene ID" value="Pp3c1_36880"/>
</dbReference>
<feature type="region of interest" description="Disordered" evidence="1">
    <location>
        <begin position="189"/>
        <end position="219"/>
    </location>
</feature>
<name>A0A2K1LB80_PHYPA</name>
<feature type="compositionally biased region" description="Basic residues" evidence="1">
    <location>
        <begin position="203"/>
        <end position="217"/>
    </location>
</feature>
<protein>
    <recommendedName>
        <fullName evidence="5">CCHC-type domain-containing protein</fullName>
    </recommendedName>
</protein>
<evidence type="ECO:0000313" key="3">
    <source>
        <dbReference type="EnsemblPlants" id="Pp3c1_36880V3.1"/>
    </source>
</evidence>
<reference evidence="2 4" key="1">
    <citation type="journal article" date="2008" name="Science">
        <title>The Physcomitrella genome reveals evolutionary insights into the conquest of land by plants.</title>
        <authorList>
            <person name="Rensing S."/>
            <person name="Lang D."/>
            <person name="Zimmer A."/>
            <person name="Terry A."/>
            <person name="Salamov A."/>
            <person name="Shapiro H."/>
            <person name="Nishiyama T."/>
            <person name="Perroud P.-F."/>
            <person name="Lindquist E."/>
            <person name="Kamisugi Y."/>
            <person name="Tanahashi T."/>
            <person name="Sakakibara K."/>
            <person name="Fujita T."/>
            <person name="Oishi K."/>
            <person name="Shin-I T."/>
            <person name="Kuroki Y."/>
            <person name="Toyoda A."/>
            <person name="Suzuki Y."/>
            <person name="Hashimoto A."/>
            <person name="Yamaguchi K."/>
            <person name="Sugano A."/>
            <person name="Kohara Y."/>
            <person name="Fujiyama A."/>
            <person name="Anterola A."/>
            <person name="Aoki S."/>
            <person name="Ashton N."/>
            <person name="Barbazuk W.B."/>
            <person name="Barker E."/>
            <person name="Bennetzen J."/>
            <person name="Bezanilla M."/>
            <person name="Blankenship R."/>
            <person name="Cho S.H."/>
            <person name="Dutcher S."/>
            <person name="Estelle M."/>
            <person name="Fawcett J.A."/>
            <person name="Gundlach H."/>
            <person name="Hanada K."/>
            <person name="Heyl A."/>
            <person name="Hicks K.A."/>
            <person name="Hugh J."/>
            <person name="Lohr M."/>
            <person name="Mayer K."/>
            <person name="Melkozernov A."/>
            <person name="Murata T."/>
            <person name="Nelson D."/>
            <person name="Pils B."/>
            <person name="Prigge M."/>
            <person name="Reiss B."/>
            <person name="Renner T."/>
            <person name="Rombauts S."/>
            <person name="Rushton P."/>
            <person name="Sanderfoot A."/>
            <person name="Schween G."/>
            <person name="Shiu S.-H."/>
            <person name="Stueber K."/>
            <person name="Theodoulou F.L."/>
            <person name="Tu H."/>
            <person name="Van de Peer Y."/>
            <person name="Verrier P.J."/>
            <person name="Waters E."/>
            <person name="Wood A."/>
            <person name="Yang L."/>
            <person name="Cove D."/>
            <person name="Cuming A."/>
            <person name="Hasebe M."/>
            <person name="Lucas S."/>
            <person name="Mishler D.B."/>
            <person name="Reski R."/>
            <person name="Grigoriev I."/>
            <person name="Quatrano R.S."/>
            <person name="Boore J.L."/>
        </authorList>
    </citation>
    <scope>NUCLEOTIDE SEQUENCE [LARGE SCALE GENOMIC DNA]</scope>
    <source>
        <strain evidence="3 4">cv. Gransden 2004</strain>
    </source>
</reference>
<evidence type="ECO:0008006" key="5">
    <source>
        <dbReference type="Google" id="ProtNLM"/>
    </source>
</evidence>
<dbReference type="InParanoid" id="A0A2K1LB80"/>
<dbReference type="Proteomes" id="UP000006727">
    <property type="component" value="Chromosome 1"/>
</dbReference>
<dbReference type="GO" id="GO:0003676">
    <property type="term" value="F:nucleic acid binding"/>
    <property type="evidence" value="ECO:0007669"/>
    <property type="project" value="InterPro"/>
</dbReference>
<dbReference type="GO" id="GO:0008270">
    <property type="term" value="F:zinc ion binding"/>
    <property type="evidence" value="ECO:0007669"/>
    <property type="project" value="InterPro"/>
</dbReference>
<proteinExistence type="predicted"/>
<dbReference type="AlphaFoldDB" id="A0A2K1LB80"/>
<reference evidence="3" key="3">
    <citation type="submission" date="2020-12" db="UniProtKB">
        <authorList>
            <consortium name="EnsemblPlants"/>
        </authorList>
    </citation>
    <scope>IDENTIFICATION</scope>
</reference>
<dbReference type="Pfam" id="PF14223">
    <property type="entry name" value="Retrotran_gag_2"/>
    <property type="match status" value="1"/>
</dbReference>
<dbReference type="Gramene" id="Pp3c1_36880V3.1">
    <property type="protein sequence ID" value="Pp3c1_36880V3.1"/>
    <property type="gene ID" value="Pp3c1_36880"/>
</dbReference>